<name>A0A420YIU3_9PEZI</name>
<dbReference type="EMBL" id="QVQW01000007">
    <property type="protein sequence ID" value="RKU47812.1"/>
    <property type="molecule type" value="Genomic_DNA"/>
</dbReference>
<evidence type="ECO:0000313" key="1">
    <source>
        <dbReference type="EMBL" id="RKU47812.1"/>
    </source>
</evidence>
<evidence type="ECO:0000313" key="2">
    <source>
        <dbReference type="Proteomes" id="UP000275385"/>
    </source>
</evidence>
<dbReference type="OrthoDB" id="2790530at2759"/>
<sequence length="78" mass="8795">MDLDNISFEPSNMYASRPHLRTAYKTAVANWAGRPSNAVYAVIVNGPHTSISDRRKHITVDYKDENNAFITRSHVPHA</sequence>
<gene>
    <name evidence="1" type="ORF">DL546_007604</name>
</gene>
<keyword evidence="2" id="KW-1185">Reference proteome</keyword>
<dbReference type="AlphaFoldDB" id="A0A420YIU3"/>
<organism evidence="1 2">
    <name type="scientific">Coniochaeta pulveracea</name>
    <dbReference type="NCBI Taxonomy" id="177199"/>
    <lineage>
        <taxon>Eukaryota</taxon>
        <taxon>Fungi</taxon>
        <taxon>Dikarya</taxon>
        <taxon>Ascomycota</taxon>
        <taxon>Pezizomycotina</taxon>
        <taxon>Sordariomycetes</taxon>
        <taxon>Sordariomycetidae</taxon>
        <taxon>Coniochaetales</taxon>
        <taxon>Coniochaetaceae</taxon>
        <taxon>Coniochaeta</taxon>
    </lineage>
</organism>
<comment type="caution">
    <text evidence="1">The sequence shown here is derived from an EMBL/GenBank/DDBJ whole genome shotgun (WGS) entry which is preliminary data.</text>
</comment>
<accession>A0A420YIU3</accession>
<reference evidence="1 2" key="1">
    <citation type="submission" date="2018-08" db="EMBL/GenBank/DDBJ databases">
        <title>Draft genome of the lignicolous fungus Coniochaeta pulveracea.</title>
        <authorList>
            <person name="Borstlap C.J."/>
            <person name="De Witt R.N."/>
            <person name="Botha A."/>
            <person name="Volschenk H."/>
        </authorList>
    </citation>
    <scope>NUCLEOTIDE SEQUENCE [LARGE SCALE GENOMIC DNA]</scope>
    <source>
        <strain evidence="1 2">CAB683</strain>
    </source>
</reference>
<protein>
    <submittedName>
        <fullName evidence="1">Uncharacterized protein</fullName>
    </submittedName>
</protein>
<proteinExistence type="predicted"/>
<dbReference type="Proteomes" id="UP000275385">
    <property type="component" value="Unassembled WGS sequence"/>
</dbReference>